<feature type="compositionally biased region" description="Basic and acidic residues" evidence="1">
    <location>
        <begin position="83"/>
        <end position="93"/>
    </location>
</feature>
<evidence type="ECO:0000256" key="1">
    <source>
        <dbReference type="SAM" id="MobiDB-lite"/>
    </source>
</evidence>
<accession>A0ABW7H3R7</accession>
<comment type="caution">
    <text evidence="2">The sequence shown here is derived from an EMBL/GenBank/DDBJ whole genome shotgun (WGS) entry which is preliminary data.</text>
</comment>
<proteinExistence type="predicted"/>
<evidence type="ECO:0000313" key="2">
    <source>
        <dbReference type="EMBL" id="MFG6468869.1"/>
    </source>
</evidence>
<feature type="region of interest" description="Disordered" evidence="1">
    <location>
        <begin position="68"/>
        <end position="93"/>
    </location>
</feature>
<sequence>MTQPQPGLNLHPRFGAEADAFYAELIAAQADLSDDAAADWLARLTLILCNHIGDRQVLRQAFQLARETAAPLTREPGTSPTPDPDRVPPHAPR</sequence>
<dbReference type="Pfam" id="PF10932">
    <property type="entry name" value="DUF2783"/>
    <property type="match status" value="1"/>
</dbReference>
<gene>
    <name evidence="2" type="ORF">ACG01O_19750</name>
</gene>
<dbReference type="Proteomes" id="UP001606303">
    <property type="component" value="Unassembled WGS sequence"/>
</dbReference>
<reference evidence="2 3" key="1">
    <citation type="submission" date="2024-08" db="EMBL/GenBank/DDBJ databases">
        <authorList>
            <person name="Lu H."/>
        </authorList>
    </citation>
    <scope>NUCLEOTIDE SEQUENCE [LARGE SCALE GENOMIC DNA]</scope>
    <source>
        <strain evidence="2 3">BYS87W</strain>
    </source>
</reference>
<organism evidence="2 3">
    <name type="scientific">Pelomonas baiyunensis</name>
    <dbReference type="NCBI Taxonomy" id="3299026"/>
    <lineage>
        <taxon>Bacteria</taxon>
        <taxon>Pseudomonadati</taxon>
        <taxon>Pseudomonadota</taxon>
        <taxon>Betaproteobacteria</taxon>
        <taxon>Burkholderiales</taxon>
        <taxon>Sphaerotilaceae</taxon>
        <taxon>Roseateles</taxon>
    </lineage>
</organism>
<dbReference type="RefSeq" id="WP_394387127.1">
    <property type="nucleotide sequence ID" value="NZ_JBIGIB010000006.1"/>
</dbReference>
<evidence type="ECO:0000313" key="3">
    <source>
        <dbReference type="Proteomes" id="UP001606303"/>
    </source>
</evidence>
<dbReference type="EMBL" id="JBIGIB010000006">
    <property type="protein sequence ID" value="MFG6468869.1"/>
    <property type="molecule type" value="Genomic_DNA"/>
</dbReference>
<keyword evidence="3" id="KW-1185">Reference proteome</keyword>
<protein>
    <submittedName>
        <fullName evidence="2">DUF2783 domain-containing protein</fullName>
    </submittedName>
</protein>
<dbReference type="InterPro" id="IPR021233">
    <property type="entry name" value="DUF2783"/>
</dbReference>
<name>A0ABW7H3R7_9BURK</name>